<keyword evidence="2" id="KW-0472">Membrane</keyword>
<keyword evidence="5" id="KW-1185">Reference proteome</keyword>
<keyword evidence="1" id="KW-0853">WD repeat</keyword>
<protein>
    <submittedName>
        <fullName evidence="4">WD domain-containing protein, G-beta repeat-containing protein</fullName>
    </submittedName>
</protein>
<evidence type="ECO:0000256" key="2">
    <source>
        <dbReference type="SAM" id="Phobius"/>
    </source>
</evidence>
<dbReference type="STRING" id="1137993.SAMN05660209_04799"/>
<feature type="domain" description="Novel STAND NTPase 1" evidence="3">
    <location>
        <begin position="3"/>
        <end position="156"/>
    </location>
</feature>
<keyword evidence="2" id="KW-0812">Transmembrane</keyword>
<dbReference type="PROSITE" id="PS50294">
    <property type="entry name" value="WD_REPEATS_REGION"/>
    <property type="match status" value="1"/>
</dbReference>
<dbReference type="InterPro" id="IPR001680">
    <property type="entry name" value="WD40_rpt"/>
</dbReference>
<sequence>MTLSQLVLHELWENQRDGYLTHASYEAHGALRALIDRADATMESLPAAERPLALQTLLKLVVIDEQGQLIRKQVRRNTLSAEEEVAISAFVDASLLVGDQSPAAAAEDATIRVAHEALLHQWPPLCDAIEDSWLKLQLRSDLERLAADWQQSRRNESYLLRGRRLDQMNQWATQHPGELGPLEQEFLEASGGLATRELEATRRRNRRLRTLAGGLALLLVVALLVSVLAVNARREAQAQSRLALSRQVAGEAEQLVNTRPDTAILAGLQSLSLARDHEAAPSSGLITALARVTHASQQLAGHAGAVYGVAFSRDGRLLATASQDGTLRLW</sequence>
<evidence type="ECO:0000259" key="3">
    <source>
        <dbReference type="Pfam" id="PF20703"/>
    </source>
</evidence>
<dbReference type="Pfam" id="PF00400">
    <property type="entry name" value="WD40"/>
    <property type="match status" value="1"/>
</dbReference>
<evidence type="ECO:0000313" key="4">
    <source>
        <dbReference type="EMBL" id="SDZ13684.1"/>
    </source>
</evidence>
<name>A0A1H3QJ95_9ACTN</name>
<dbReference type="PROSITE" id="PS50082">
    <property type="entry name" value="WD_REPEATS_2"/>
    <property type="match status" value="1"/>
</dbReference>
<dbReference type="InterPro" id="IPR049052">
    <property type="entry name" value="nSTAND1"/>
</dbReference>
<dbReference type="AlphaFoldDB" id="A0A1H3QJ95"/>
<dbReference type="Pfam" id="PF20703">
    <property type="entry name" value="nSTAND1"/>
    <property type="match status" value="1"/>
</dbReference>
<dbReference type="InterPro" id="IPR015943">
    <property type="entry name" value="WD40/YVTN_repeat-like_dom_sf"/>
</dbReference>
<dbReference type="SUPFAM" id="SSF50998">
    <property type="entry name" value="Quinoprotein alcohol dehydrogenase-like"/>
    <property type="match status" value="1"/>
</dbReference>
<feature type="transmembrane region" description="Helical" evidence="2">
    <location>
        <begin position="211"/>
        <end position="230"/>
    </location>
</feature>
<dbReference type="SMART" id="SM00320">
    <property type="entry name" value="WD40"/>
    <property type="match status" value="1"/>
</dbReference>
<reference evidence="5" key="1">
    <citation type="submission" date="2016-10" db="EMBL/GenBank/DDBJ databases">
        <authorList>
            <person name="Varghese N."/>
            <person name="Submissions S."/>
        </authorList>
    </citation>
    <scope>NUCLEOTIDE SEQUENCE [LARGE SCALE GENOMIC DNA]</scope>
    <source>
        <strain evidence="5">DSM 45422</strain>
    </source>
</reference>
<feature type="repeat" description="WD" evidence="1">
    <location>
        <begin position="299"/>
        <end position="330"/>
    </location>
</feature>
<gene>
    <name evidence="4" type="ORF">SAMN05660209_04799</name>
</gene>
<proteinExistence type="predicted"/>
<dbReference type="InterPro" id="IPR011047">
    <property type="entry name" value="Quinoprotein_ADH-like_sf"/>
</dbReference>
<evidence type="ECO:0000256" key="1">
    <source>
        <dbReference type="PROSITE-ProRule" id="PRU00221"/>
    </source>
</evidence>
<organism evidence="4 5">
    <name type="scientific">Geodermatophilus africanus</name>
    <dbReference type="NCBI Taxonomy" id="1137993"/>
    <lineage>
        <taxon>Bacteria</taxon>
        <taxon>Bacillati</taxon>
        <taxon>Actinomycetota</taxon>
        <taxon>Actinomycetes</taxon>
        <taxon>Geodermatophilales</taxon>
        <taxon>Geodermatophilaceae</taxon>
        <taxon>Geodermatophilus</taxon>
    </lineage>
</organism>
<feature type="non-terminal residue" evidence="4">
    <location>
        <position position="330"/>
    </location>
</feature>
<keyword evidence="2" id="KW-1133">Transmembrane helix</keyword>
<dbReference type="Gene3D" id="2.130.10.10">
    <property type="entry name" value="YVTN repeat-like/Quinoprotein amine dehydrogenase"/>
    <property type="match status" value="1"/>
</dbReference>
<dbReference type="EMBL" id="FNOT01000023">
    <property type="protein sequence ID" value="SDZ13684.1"/>
    <property type="molecule type" value="Genomic_DNA"/>
</dbReference>
<dbReference type="Proteomes" id="UP000198921">
    <property type="component" value="Unassembled WGS sequence"/>
</dbReference>
<evidence type="ECO:0000313" key="5">
    <source>
        <dbReference type="Proteomes" id="UP000198921"/>
    </source>
</evidence>
<accession>A0A1H3QJ95</accession>